<dbReference type="Pfam" id="PF00227">
    <property type="entry name" value="Proteasome"/>
    <property type="match status" value="1"/>
</dbReference>
<keyword evidence="1 2" id="KW-0647">Proteasome</keyword>
<dbReference type="Pfam" id="PF10584">
    <property type="entry name" value="Proteasome_A_N"/>
    <property type="match status" value="1"/>
</dbReference>
<gene>
    <name evidence="5" type="ORF">ACFQMA_21250</name>
</gene>
<comment type="subunit">
    <text evidence="3">The 20S proteasome core is composed of 14 alpha and 14 beta subunits that assemble into four stacked heptameric rings, resulting in a barrel-shaped structure. The two inner rings, each composed of seven catalytic beta subunits, are sandwiched by two outer rings, each composed of seven alpha subunits. The catalytic chamber with the active sites is on the inside of the barrel. Has a gated structure, the ends of the cylinder being occluded by the N-termini of the alpha-subunits. Is capped at one or both ends by the proteasome regulatory ATPase, PAN.</text>
</comment>
<dbReference type="GO" id="GO:0019773">
    <property type="term" value="C:proteasome core complex, alpha-subunit complex"/>
    <property type="evidence" value="ECO:0007669"/>
    <property type="project" value="UniProtKB-UniRule"/>
</dbReference>
<accession>A0ABD5Y9Y6</accession>
<dbReference type="RefSeq" id="WP_274323419.1">
    <property type="nucleotide sequence ID" value="NZ_CP118158.1"/>
</dbReference>
<dbReference type="AlphaFoldDB" id="A0ABD5Y9Y6"/>
<dbReference type="Proteomes" id="UP001596432">
    <property type="component" value="Unassembled WGS sequence"/>
</dbReference>
<dbReference type="EMBL" id="JBHTAS010000001">
    <property type="protein sequence ID" value="MFC7142352.1"/>
    <property type="molecule type" value="Genomic_DNA"/>
</dbReference>
<dbReference type="SMART" id="SM00948">
    <property type="entry name" value="Proteasome_A_N"/>
    <property type="match status" value="1"/>
</dbReference>
<keyword evidence="5" id="KW-0378">Hydrolase</keyword>
<dbReference type="GO" id="GO:0005737">
    <property type="term" value="C:cytoplasm"/>
    <property type="evidence" value="ECO:0007669"/>
    <property type="project" value="UniProtKB-SubCell"/>
</dbReference>
<dbReference type="InterPro" id="IPR023332">
    <property type="entry name" value="Proteasome_alpha-type"/>
</dbReference>
<dbReference type="PROSITE" id="PS00388">
    <property type="entry name" value="PROTEASOME_ALPHA_1"/>
    <property type="match status" value="1"/>
</dbReference>
<dbReference type="InterPro" id="IPR029055">
    <property type="entry name" value="Ntn_hydrolases_N"/>
</dbReference>
<dbReference type="Gene3D" id="3.60.20.10">
    <property type="entry name" value="Glutamine Phosphoribosylpyrophosphate, subunit 1, domain 1"/>
    <property type="match status" value="1"/>
</dbReference>
<dbReference type="NCBIfam" id="NF003075">
    <property type="entry name" value="PRK03996.1"/>
    <property type="match status" value="1"/>
</dbReference>
<sequence>MQSNDQRAYDRGVTVFSPDGRLYQVEYAREAVKRGSPVVGVTADDAVVFAAHGRPRSPLMEPASIEKVHDVDGRLGMASAGHVADARRLVDYGRQFAQRERLRYGEPPAVEPVAKAVADRIQESTQTGGTRPFGAALLVGGVVESEPRLYEIDPSGTPTEWRATAVGEGSEAIRSHLEAEYAAESDGGAGVSLALSALDEGTDDGLRAREIDVAVLDEGGYEALSRDRRATALEDADLSSAS</sequence>
<proteinExistence type="inferred from homology"/>
<comment type="function">
    <text evidence="3">Component of the proteasome core, a large protease complex with broad specificity involved in protein degradation.</text>
</comment>
<protein>
    <recommendedName>
        <fullName evidence="3">Proteasome subunit alpha</fullName>
    </recommendedName>
</protein>
<evidence type="ECO:0000313" key="5">
    <source>
        <dbReference type="EMBL" id="MFC7142352.1"/>
    </source>
</evidence>
<organism evidence="5 6">
    <name type="scientific">Halosimplex aquaticum</name>
    <dbReference type="NCBI Taxonomy" id="3026162"/>
    <lineage>
        <taxon>Archaea</taxon>
        <taxon>Methanobacteriati</taxon>
        <taxon>Methanobacteriota</taxon>
        <taxon>Stenosarchaea group</taxon>
        <taxon>Halobacteria</taxon>
        <taxon>Halobacteriales</taxon>
        <taxon>Haloarculaceae</taxon>
        <taxon>Halosimplex</taxon>
    </lineage>
</organism>
<comment type="subcellular location">
    <subcellularLocation>
        <location evidence="3">Cytoplasm</location>
    </subcellularLocation>
</comment>
<dbReference type="InterPro" id="IPR001353">
    <property type="entry name" value="Proteasome_sua/b"/>
</dbReference>
<dbReference type="PANTHER" id="PTHR11599">
    <property type="entry name" value="PROTEASOME SUBUNIT ALPHA/BETA"/>
    <property type="match status" value="1"/>
</dbReference>
<dbReference type="GO" id="GO:0004175">
    <property type="term" value="F:endopeptidase activity"/>
    <property type="evidence" value="ECO:0007669"/>
    <property type="project" value="UniProtKB-ARBA"/>
</dbReference>
<keyword evidence="6" id="KW-1185">Reference proteome</keyword>
<evidence type="ECO:0000259" key="4">
    <source>
        <dbReference type="PROSITE" id="PS00388"/>
    </source>
</evidence>
<evidence type="ECO:0000256" key="2">
    <source>
        <dbReference type="PROSITE-ProRule" id="PRU00808"/>
    </source>
</evidence>
<reference evidence="5 6" key="1">
    <citation type="journal article" date="2019" name="Int. J. Syst. Evol. Microbiol.">
        <title>The Global Catalogue of Microorganisms (GCM) 10K type strain sequencing project: providing services to taxonomists for standard genome sequencing and annotation.</title>
        <authorList>
            <consortium name="The Broad Institute Genomics Platform"/>
            <consortium name="The Broad Institute Genome Sequencing Center for Infectious Disease"/>
            <person name="Wu L."/>
            <person name="Ma J."/>
        </authorList>
    </citation>
    <scope>NUCLEOTIDE SEQUENCE [LARGE SCALE GENOMIC DNA]</scope>
    <source>
        <strain evidence="5 6">XZYJT29</strain>
    </source>
</reference>
<evidence type="ECO:0000256" key="3">
    <source>
        <dbReference type="RuleBase" id="RU000552"/>
    </source>
</evidence>
<comment type="caution">
    <text evidence="5">The sequence shown here is derived from an EMBL/GenBank/DDBJ whole genome shotgun (WGS) entry which is preliminary data.</text>
</comment>
<dbReference type="SUPFAM" id="SSF56235">
    <property type="entry name" value="N-terminal nucleophile aminohydrolases (Ntn hydrolases)"/>
    <property type="match status" value="1"/>
</dbReference>
<dbReference type="InterPro" id="IPR000426">
    <property type="entry name" value="Proteasome_asu_N"/>
</dbReference>
<feature type="domain" description="Proteasome alpha-type subunits" evidence="4">
    <location>
        <begin position="9"/>
        <end position="31"/>
    </location>
</feature>
<comment type="similarity">
    <text evidence="2 3">Belongs to the peptidase T1A family.</text>
</comment>
<dbReference type="InterPro" id="IPR050115">
    <property type="entry name" value="Proteasome_alpha"/>
</dbReference>
<evidence type="ECO:0000256" key="1">
    <source>
        <dbReference type="ARBA" id="ARBA00022942"/>
    </source>
</evidence>
<name>A0ABD5Y9Y6_9EURY</name>
<dbReference type="PROSITE" id="PS51475">
    <property type="entry name" value="PROTEASOME_ALPHA_2"/>
    <property type="match status" value="1"/>
</dbReference>
<dbReference type="GeneID" id="78822690"/>
<evidence type="ECO:0000313" key="6">
    <source>
        <dbReference type="Proteomes" id="UP001596432"/>
    </source>
</evidence>